<gene>
    <name evidence="2" type="ORF">PCOR1329_LOCUS871</name>
</gene>
<proteinExistence type="predicted"/>
<accession>A0ABN9PD78</accession>
<sequence length="177" mass="18691">MEPLAAPPVRRSNRDRREARKAAAAAAKAAVHRQALEARAWRRLYEDLAAALGAAGADGELSRRLAAAAPALGALVRGEEPTAVARLRRNVALHAVAEGIDAGVCGGAFKKVPFHLELEEETVLESAAPKAVESGAECVTKDPYGRIHVESEAATTGWLAPGTWQLKDPATEAEIFV</sequence>
<evidence type="ECO:0000313" key="3">
    <source>
        <dbReference type="Proteomes" id="UP001189429"/>
    </source>
</evidence>
<evidence type="ECO:0000313" key="2">
    <source>
        <dbReference type="EMBL" id="CAK0789243.1"/>
    </source>
</evidence>
<protein>
    <submittedName>
        <fullName evidence="2">Uncharacterized protein</fullName>
    </submittedName>
</protein>
<name>A0ABN9PD78_9DINO</name>
<reference evidence="2" key="1">
    <citation type="submission" date="2023-10" db="EMBL/GenBank/DDBJ databases">
        <authorList>
            <person name="Chen Y."/>
            <person name="Shah S."/>
            <person name="Dougan E. K."/>
            <person name="Thang M."/>
            <person name="Chan C."/>
        </authorList>
    </citation>
    <scope>NUCLEOTIDE SEQUENCE [LARGE SCALE GENOMIC DNA]</scope>
</reference>
<evidence type="ECO:0000256" key="1">
    <source>
        <dbReference type="SAM" id="MobiDB-lite"/>
    </source>
</evidence>
<dbReference type="Proteomes" id="UP001189429">
    <property type="component" value="Unassembled WGS sequence"/>
</dbReference>
<comment type="caution">
    <text evidence="2">The sequence shown here is derived from an EMBL/GenBank/DDBJ whole genome shotgun (WGS) entry which is preliminary data.</text>
</comment>
<dbReference type="EMBL" id="CAUYUJ010000203">
    <property type="protein sequence ID" value="CAK0789243.1"/>
    <property type="molecule type" value="Genomic_DNA"/>
</dbReference>
<organism evidence="2 3">
    <name type="scientific">Prorocentrum cordatum</name>
    <dbReference type="NCBI Taxonomy" id="2364126"/>
    <lineage>
        <taxon>Eukaryota</taxon>
        <taxon>Sar</taxon>
        <taxon>Alveolata</taxon>
        <taxon>Dinophyceae</taxon>
        <taxon>Prorocentrales</taxon>
        <taxon>Prorocentraceae</taxon>
        <taxon>Prorocentrum</taxon>
    </lineage>
</organism>
<keyword evidence="3" id="KW-1185">Reference proteome</keyword>
<feature type="region of interest" description="Disordered" evidence="1">
    <location>
        <begin position="1"/>
        <end position="24"/>
    </location>
</feature>